<evidence type="ECO:0000259" key="1">
    <source>
        <dbReference type="Pfam" id="PF14020"/>
    </source>
</evidence>
<name>A0AAX1L815_9CORY</name>
<dbReference type="Proteomes" id="UP000617681">
    <property type="component" value="Chromosome"/>
</dbReference>
<proteinExistence type="predicted"/>
<sequence length="59" mass="6341">MGIYYRKTKKLGPLNVTASKSGLGASVGFGPFRVGKGADGRKSVSARTGIKGLNYRRYF</sequence>
<organism evidence="2 3">
    <name type="scientific">Corynebacterium glucuronolyticum</name>
    <dbReference type="NCBI Taxonomy" id="39791"/>
    <lineage>
        <taxon>Bacteria</taxon>
        <taxon>Bacillati</taxon>
        <taxon>Actinomycetota</taxon>
        <taxon>Actinomycetes</taxon>
        <taxon>Mycobacteriales</taxon>
        <taxon>Corynebacteriaceae</taxon>
        <taxon>Corynebacterium</taxon>
    </lineage>
</organism>
<dbReference type="InterPro" id="IPR025330">
    <property type="entry name" value="DUF4236"/>
</dbReference>
<dbReference type="Pfam" id="PF14020">
    <property type="entry name" value="DUF4236"/>
    <property type="match status" value="1"/>
</dbReference>
<dbReference type="AlphaFoldDB" id="A0AAX1L815"/>
<dbReference type="RefSeq" id="WP_081446685.1">
    <property type="nucleotide sequence ID" value="NZ_CP068162.1"/>
</dbReference>
<protein>
    <submittedName>
        <fullName evidence="2">DUF4236 domain-containing protein</fullName>
    </submittedName>
</protein>
<feature type="domain" description="DUF4236" evidence="1">
    <location>
        <begin position="4"/>
        <end position="56"/>
    </location>
</feature>
<dbReference type="EMBL" id="CP069534">
    <property type="protein sequence ID" value="QRP70561.1"/>
    <property type="molecule type" value="Genomic_DNA"/>
</dbReference>
<reference evidence="2" key="1">
    <citation type="submission" date="2021-02" db="EMBL/GenBank/DDBJ databases">
        <title>FDA dAtabase for Regulatory Grade micrObial Sequences (FDA-ARGOS): Supporting development and validation of Infectious Disease Dx tests.</title>
        <authorList>
            <person name="Sproer C."/>
            <person name="Gronow S."/>
            <person name="Severitt S."/>
            <person name="Schroder I."/>
            <person name="Tallon L."/>
            <person name="Sadzewicz L."/>
            <person name="Zhao X."/>
            <person name="Boylan J."/>
            <person name="Ott S."/>
            <person name="Bowen H."/>
            <person name="Vavikolanu K."/>
            <person name="Mehta A."/>
            <person name="Aluvathingal J."/>
            <person name="Nadendla S."/>
            <person name="Lowell S."/>
            <person name="Myers T."/>
            <person name="Yan Y."/>
            <person name="Sichtig H."/>
        </authorList>
    </citation>
    <scope>NUCLEOTIDE SEQUENCE</scope>
    <source>
        <strain evidence="2">FDAARGOS_1191</strain>
    </source>
</reference>
<evidence type="ECO:0000313" key="2">
    <source>
        <dbReference type="EMBL" id="QRP70561.1"/>
    </source>
</evidence>
<accession>A0AAX1L815</accession>
<evidence type="ECO:0000313" key="3">
    <source>
        <dbReference type="Proteomes" id="UP000617681"/>
    </source>
</evidence>
<gene>
    <name evidence="2" type="ORF">I6J21_12645</name>
</gene>